<comment type="caution">
    <text evidence="2">The sequence shown here is derived from an EMBL/GenBank/DDBJ whole genome shotgun (WGS) entry which is preliminary data.</text>
</comment>
<evidence type="ECO:0000313" key="3">
    <source>
        <dbReference type="Proteomes" id="UP000178168"/>
    </source>
</evidence>
<protein>
    <recommendedName>
        <fullName evidence="1">GGDEF domain-containing protein</fullName>
    </recommendedName>
</protein>
<dbReference type="CDD" id="cd01949">
    <property type="entry name" value="GGDEF"/>
    <property type="match status" value="1"/>
</dbReference>
<reference evidence="2 3" key="1">
    <citation type="journal article" date="2016" name="Nat. Commun.">
        <title>Thousands of microbial genomes shed light on interconnected biogeochemical processes in an aquifer system.</title>
        <authorList>
            <person name="Anantharaman K."/>
            <person name="Brown C.T."/>
            <person name="Hug L.A."/>
            <person name="Sharon I."/>
            <person name="Castelle C.J."/>
            <person name="Probst A.J."/>
            <person name="Thomas B.C."/>
            <person name="Singh A."/>
            <person name="Wilkins M.J."/>
            <person name="Karaoz U."/>
            <person name="Brodie E.L."/>
            <person name="Williams K.H."/>
            <person name="Hubbard S.S."/>
            <person name="Banfield J.F."/>
        </authorList>
    </citation>
    <scope>NUCLEOTIDE SEQUENCE [LARGE SCALE GENOMIC DNA]</scope>
</reference>
<dbReference type="PANTHER" id="PTHR45138">
    <property type="entry name" value="REGULATORY COMPONENTS OF SENSORY TRANSDUCTION SYSTEM"/>
    <property type="match status" value="1"/>
</dbReference>
<evidence type="ECO:0000259" key="1">
    <source>
        <dbReference type="PROSITE" id="PS50887"/>
    </source>
</evidence>
<dbReference type="InterPro" id="IPR050469">
    <property type="entry name" value="Diguanylate_Cyclase"/>
</dbReference>
<sequence length="198" mass="21966">MGNRCSDCPEYQHLLGENAELRIQLEKEREKNLWDPLTGVMSRFAFEERVEQLIKEITASTGSVGELSLCFIDMNGLKRLNDSYGHGAGDSAIIFLSKVISENAGEGAIVGRMGGESDEFGVALPNISLVRARECVEKIKNALRYRRLKLACGDSVFVRASYGVSNTLEGLFTGSDLFATADERMRKHKRKTRGGRRS</sequence>
<feature type="domain" description="GGDEF" evidence="1">
    <location>
        <begin position="65"/>
        <end position="198"/>
    </location>
</feature>
<dbReference type="PROSITE" id="PS50887">
    <property type="entry name" value="GGDEF"/>
    <property type="match status" value="1"/>
</dbReference>
<dbReference type="PANTHER" id="PTHR45138:SF9">
    <property type="entry name" value="DIGUANYLATE CYCLASE DGCM-RELATED"/>
    <property type="match status" value="1"/>
</dbReference>
<dbReference type="InterPro" id="IPR043128">
    <property type="entry name" value="Rev_trsase/Diguanyl_cyclase"/>
</dbReference>
<proteinExistence type="predicted"/>
<gene>
    <name evidence="2" type="ORF">A2591_02205</name>
</gene>
<dbReference type="GO" id="GO:0052621">
    <property type="term" value="F:diguanylate cyclase activity"/>
    <property type="evidence" value="ECO:0007669"/>
    <property type="project" value="TreeGrafter"/>
</dbReference>
<dbReference type="AlphaFoldDB" id="A0A1G2SJ09"/>
<dbReference type="SUPFAM" id="SSF55073">
    <property type="entry name" value="Nucleotide cyclase"/>
    <property type="match status" value="1"/>
</dbReference>
<dbReference type="Proteomes" id="UP000178168">
    <property type="component" value="Unassembled WGS sequence"/>
</dbReference>
<evidence type="ECO:0000313" key="2">
    <source>
        <dbReference type="EMBL" id="OHA85010.1"/>
    </source>
</evidence>
<dbReference type="NCBIfam" id="TIGR00254">
    <property type="entry name" value="GGDEF"/>
    <property type="match status" value="1"/>
</dbReference>
<dbReference type="EMBL" id="MHUZ01000032">
    <property type="protein sequence ID" value="OHA85010.1"/>
    <property type="molecule type" value="Genomic_DNA"/>
</dbReference>
<dbReference type="InterPro" id="IPR029787">
    <property type="entry name" value="Nucleotide_cyclase"/>
</dbReference>
<accession>A0A1G2SJ09</accession>
<dbReference type="STRING" id="1802730.A2591_02205"/>
<dbReference type="SMART" id="SM00267">
    <property type="entry name" value="GGDEF"/>
    <property type="match status" value="1"/>
</dbReference>
<dbReference type="Gene3D" id="3.30.70.270">
    <property type="match status" value="1"/>
</dbReference>
<dbReference type="InterPro" id="IPR000160">
    <property type="entry name" value="GGDEF_dom"/>
</dbReference>
<organism evidence="2 3">
    <name type="scientific">Candidatus Yonathbacteria bacterium RIFOXYD1_FULL_52_36</name>
    <dbReference type="NCBI Taxonomy" id="1802730"/>
    <lineage>
        <taxon>Bacteria</taxon>
        <taxon>Candidatus Yonathiibacteriota</taxon>
    </lineage>
</organism>
<name>A0A1G2SJ09_9BACT</name>
<dbReference type="Pfam" id="PF00990">
    <property type="entry name" value="GGDEF"/>
    <property type="match status" value="1"/>
</dbReference>